<dbReference type="PANTHER" id="PTHR42715">
    <property type="entry name" value="BETA-GLUCOSIDASE"/>
    <property type="match status" value="1"/>
</dbReference>
<comment type="pathway">
    <text evidence="6">Glycan metabolism; cellulose degradation.</text>
</comment>
<dbReference type="InterPro" id="IPR026891">
    <property type="entry name" value="Fn3-like"/>
</dbReference>
<dbReference type="InterPro" id="IPR017853">
    <property type="entry name" value="GH"/>
</dbReference>
<evidence type="ECO:0000256" key="4">
    <source>
        <dbReference type="ARBA" id="ARBA00022801"/>
    </source>
</evidence>
<protein>
    <recommendedName>
        <fullName evidence="3 6">beta-glucosidase</fullName>
        <ecNumber evidence="3 6">3.2.1.21</ecNumber>
    </recommendedName>
</protein>
<dbReference type="InterPro" id="IPR037524">
    <property type="entry name" value="PA14/GLEYA"/>
</dbReference>
<dbReference type="PROSITE" id="PS51820">
    <property type="entry name" value="PA14"/>
    <property type="match status" value="1"/>
</dbReference>
<dbReference type="Pfam" id="PF07691">
    <property type="entry name" value="PA14"/>
    <property type="match status" value="1"/>
</dbReference>
<proteinExistence type="inferred from homology"/>
<dbReference type="InterPro" id="IPR036881">
    <property type="entry name" value="Glyco_hydro_3_C_sf"/>
</dbReference>
<comment type="catalytic activity">
    <reaction evidence="1 6">
        <text>Hydrolysis of terminal, non-reducing beta-D-glucosyl residues with release of beta-D-glucose.</text>
        <dbReference type="EC" id="3.2.1.21"/>
    </reaction>
</comment>
<dbReference type="Gene3D" id="3.20.20.300">
    <property type="entry name" value="Glycoside hydrolase, family 3, N-terminal domain"/>
    <property type="match status" value="1"/>
</dbReference>
<evidence type="ECO:0000256" key="3">
    <source>
        <dbReference type="ARBA" id="ARBA00012744"/>
    </source>
</evidence>
<dbReference type="Gene3D" id="3.40.50.1700">
    <property type="entry name" value="Glycoside hydrolase family 3 C-terminal domain"/>
    <property type="match status" value="1"/>
</dbReference>
<keyword evidence="6" id="KW-0624">Polysaccharide degradation</keyword>
<dbReference type="AlphaFoldDB" id="A0A6A4I222"/>
<dbReference type="GO" id="GO:0008422">
    <property type="term" value="F:beta-glucosidase activity"/>
    <property type="evidence" value="ECO:0007669"/>
    <property type="project" value="UniProtKB-EC"/>
</dbReference>
<dbReference type="SUPFAM" id="SSF52279">
    <property type="entry name" value="Beta-D-glucan exohydrolase, C-terminal domain"/>
    <property type="match status" value="1"/>
</dbReference>
<evidence type="ECO:0000259" key="7">
    <source>
        <dbReference type="PROSITE" id="PS51820"/>
    </source>
</evidence>
<dbReference type="InterPro" id="IPR002772">
    <property type="entry name" value="Glyco_hydro_3_C"/>
</dbReference>
<evidence type="ECO:0000256" key="6">
    <source>
        <dbReference type="RuleBase" id="RU361161"/>
    </source>
</evidence>
<dbReference type="OrthoDB" id="47059at2759"/>
<dbReference type="Pfam" id="PF14310">
    <property type="entry name" value="Fn3-like"/>
    <property type="match status" value="1"/>
</dbReference>
<dbReference type="PROSITE" id="PS00775">
    <property type="entry name" value="GLYCOSYL_HYDROL_F3"/>
    <property type="match status" value="1"/>
</dbReference>
<dbReference type="InterPro" id="IPR036962">
    <property type="entry name" value="Glyco_hydro_3_N_sf"/>
</dbReference>
<evidence type="ECO:0000256" key="2">
    <source>
        <dbReference type="ARBA" id="ARBA00005336"/>
    </source>
</evidence>
<comment type="similarity">
    <text evidence="2 6">Belongs to the glycosyl hydrolase 3 family.</text>
</comment>
<dbReference type="InterPro" id="IPR001764">
    <property type="entry name" value="Glyco_hydro_3_N"/>
</dbReference>
<dbReference type="InterPro" id="IPR011658">
    <property type="entry name" value="PA14_dom"/>
</dbReference>
<evidence type="ECO:0000256" key="1">
    <source>
        <dbReference type="ARBA" id="ARBA00000448"/>
    </source>
</evidence>
<dbReference type="Pfam" id="PF01915">
    <property type="entry name" value="Glyco_hydro_3_C"/>
    <property type="match status" value="1"/>
</dbReference>
<dbReference type="GO" id="GO:0030245">
    <property type="term" value="P:cellulose catabolic process"/>
    <property type="evidence" value="ECO:0007669"/>
    <property type="project" value="UniProtKB-UniPathway"/>
</dbReference>
<sequence length="861" mass="94874">MAPSDFANANIDEIVEQLTTEEAILLLAGVGFWHTHAIDRLGIPAVKVSDGPNGIRGNHFFMGTPAKCLPSATALGATWDTSLIETVGLKLLAGEAKLRGAAVALAPTCNIQRNPLGGRSFESFSEDPHLSGMIAAAYVKGVQSGGIATTIKHFVGNDKENDRMAYDSIMSDRALREIYLMPFMLAQKYAQPWSYMTAYNRVNGTHVSENPFIIQNILRDEWKFDGMVMSDWFGVFSIDSSINAGLDLEMPGTNKWRTLDLVKRSIGSRKLTVRTVKARARNVLEFVKKCCQECPEVLDGDGEERTVETEEDKALMRKVAAESIVLLKNDGDLLPLKPKEQGLKKIAIVGGNAKARVLSGGGSAALKPSYFISPYEGITKALEKEFGSEVEVTYCEGARAYMTMPTLEQELITEDGQPGWIGSWYSHLSDTSMTPVDKPLSSRLVDETRNFIGTSYPKELTKRWTLKLRGFLRPRLADTPFEFGLMVAGRGKLFIDGQLVIDNWTRQRRGDSFFNTGTLEEKGVFTLKANTKHEVLVEYCNVRGPADGDEDEDIMDSNPGVQLGGDTVEDFDKLMDQAVSLAKEADAVIAVVGLNADWETEGYDRTTLGLPGRTDELISKIAASNKKTIVVTQSGSAITMPWADEVPSMIHAWYLGNATGDAIADVLFGKCNPSGKLSMTFPKRLEDVPSHGHFHSENGKVRYGEDLYVGYKHYHHRKIAPQFAFGHGLSYTTFSLTSLKLSEPANANKHCSFTATVTVTNTGSISGSEVVQLYITLPSTPEYTHPELQLRAFQKVHDLQPGKSVDVEIPVDKYGVSYWDDKIHSWVVERGIYGVKVGVSSEYFSLESALEVKEGFEWNGL</sequence>
<accession>A0A6A4I222</accession>
<gene>
    <name evidence="8" type="ORF">BT96DRAFT_915790</name>
</gene>
<name>A0A6A4I222_9AGAR</name>
<keyword evidence="5 6" id="KW-0326">Glycosidase</keyword>
<feature type="domain" description="PA14" evidence="7">
    <location>
        <begin position="415"/>
        <end position="579"/>
    </location>
</feature>
<evidence type="ECO:0000313" key="9">
    <source>
        <dbReference type="Proteomes" id="UP000799118"/>
    </source>
</evidence>
<keyword evidence="6" id="KW-0119">Carbohydrate metabolism</keyword>
<dbReference type="Proteomes" id="UP000799118">
    <property type="component" value="Unassembled WGS sequence"/>
</dbReference>
<evidence type="ECO:0000313" key="8">
    <source>
        <dbReference type="EMBL" id="KAE9405822.1"/>
    </source>
</evidence>
<keyword evidence="4 6" id="KW-0378">Hydrolase</keyword>
<dbReference type="UniPathway" id="UPA00696"/>
<dbReference type="Gene3D" id="2.60.120.260">
    <property type="entry name" value="Galactose-binding domain-like"/>
    <property type="match status" value="1"/>
</dbReference>
<dbReference type="EMBL" id="ML769406">
    <property type="protein sequence ID" value="KAE9405822.1"/>
    <property type="molecule type" value="Genomic_DNA"/>
</dbReference>
<dbReference type="SUPFAM" id="SSF51445">
    <property type="entry name" value="(Trans)glycosidases"/>
    <property type="match status" value="1"/>
</dbReference>
<dbReference type="Gene3D" id="2.60.40.10">
    <property type="entry name" value="Immunoglobulins"/>
    <property type="match status" value="1"/>
</dbReference>
<dbReference type="EC" id="3.2.1.21" evidence="3 6"/>
<reference evidence="8" key="1">
    <citation type="journal article" date="2019" name="Environ. Microbiol.">
        <title>Fungal ecological strategies reflected in gene transcription - a case study of two litter decomposers.</title>
        <authorList>
            <person name="Barbi F."/>
            <person name="Kohler A."/>
            <person name="Barry K."/>
            <person name="Baskaran P."/>
            <person name="Daum C."/>
            <person name="Fauchery L."/>
            <person name="Ihrmark K."/>
            <person name="Kuo A."/>
            <person name="LaButti K."/>
            <person name="Lipzen A."/>
            <person name="Morin E."/>
            <person name="Grigoriev I.V."/>
            <person name="Henrissat B."/>
            <person name="Lindahl B."/>
            <person name="Martin F."/>
        </authorList>
    </citation>
    <scope>NUCLEOTIDE SEQUENCE</scope>
    <source>
        <strain evidence="8">JB14</strain>
    </source>
</reference>
<dbReference type="PRINTS" id="PR00133">
    <property type="entry name" value="GLHYDRLASE3"/>
</dbReference>
<evidence type="ECO:0000256" key="5">
    <source>
        <dbReference type="ARBA" id="ARBA00023295"/>
    </source>
</evidence>
<dbReference type="PANTHER" id="PTHR42715:SF27">
    <property type="entry name" value="BETA-GLUCOSIDASE-RELATED"/>
    <property type="match status" value="1"/>
</dbReference>
<dbReference type="Pfam" id="PF00933">
    <property type="entry name" value="Glyco_hydro_3"/>
    <property type="match status" value="1"/>
</dbReference>
<organism evidence="8 9">
    <name type="scientific">Gymnopus androsaceus JB14</name>
    <dbReference type="NCBI Taxonomy" id="1447944"/>
    <lineage>
        <taxon>Eukaryota</taxon>
        <taxon>Fungi</taxon>
        <taxon>Dikarya</taxon>
        <taxon>Basidiomycota</taxon>
        <taxon>Agaricomycotina</taxon>
        <taxon>Agaricomycetes</taxon>
        <taxon>Agaricomycetidae</taxon>
        <taxon>Agaricales</taxon>
        <taxon>Marasmiineae</taxon>
        <taxon>Omphalotaceae</taxon>
        <taxon>Gymnopus</taxon>
    </lineage>
</organism>
<dbReference type="FunFam" id="2.60.40.10:FF:000495">
    <property type="entry name" value="Periplasmic beta-glucosidase"/>
    <property type="match status" value="1"/>
</dbReference>
<dbReference type="SMART" id="SM01217">
    <property type="entry name" value="Fn3_like"/>
    <property type="match status" value="1"/>
</dbReference>
<dbReference type="InterPro" id="IPR013783">
    <property type="entry name" value="Ig-like_fold"/>
</dbReference>
<dbReference type="InterPro" id="IPR050288">
    <property type="entry name" value="Cellulose_deg_GH3"/>
</dbReference>
<keyword evidence="9" id="KW-1185">Reference proteome</keyword>
<dbReference type="InterPro" id="IPR019800">
    <property type="entry name" value="Glyco_hydro_3_AS"/>
</dbReference>